<evidence type="ECO:0000313" key="4">
    <source>
        <dbReference type="EMBL" id="RKQ18037.1"/>
    </source>
</evidence>
<name>A0A494Z7P8_9BACL</name>
<feature type="compositionally biased region" description="Acidic residues" evidence="2">
    <location>
        <begin position="383"/>
        <end position="395"/>
    </location>
</feature>
<organism evidence="4 5">
    <name type="scientific">Ureibacillus endophyticus</name>
    <dbReference type="NCBI Taxonomy" id="1978490"/>
    <lineage>
        <taxon>Bacteria</taxon>
        <taxon>Bacillati</taxon>
        <taxon>Bacillota</taxon>
        <taxon>Bacilli</taxon>
        <taxon>Bacillales</taxon>
        <taxon>Caryophanaceae</taxon>
        <taxon>Ureibacillus</taxon>
    </lineage>
</organism>
<dbReference type="PANTHER" id="PTHR35788">
    <property type="entry name" value="EXPORTED PROTEIN-RELATED"/>
    <property type="match status" value="1"/>
</dbReference>
<dbReference type="Pfam" id="PF07501">
    <property type="entry name" value="G5"/>
    <property type="match status" value="1"/>
</dbReference>
<dbReference type="Pfam" id="PF04294">
    <property type="entry name" value="VanW"/>
    <property type="match status" value="1"/>
</dbReference>
<dbReference type="InterPro" id="IPR007391">
    <property type="entry name" value="Vancomycin_resist_VanW"/>
</dbReference>
<dbReference type="PROSITE" id="PS51109">
    <property type="entry name" value="G5"/>
    <property type="match status" value="1"/>
</dbReference>
<dbReference type="EMBL" id="RBZN01000011">
    <property type="protein sequence ID" value="RKQ18037.1"/>
    <property type="molecule type" value="Genomic_DNA"/>
</dbReference>
<evidence type="ECO:0000313" key="5">
    <source>
        <dbReference type="Proteomes" id="UP000272238"/>
    </source>
</evidence>
<protein>
    <submittedName>
        <fullName evidence="4">Vancomycin resistance protein</fullName>
    </submittedName>
</protein>
<dbReference type="OrthoDB" id="2691125at2"/>
<accession>A0A494Z7P8</accession>
<dbReference type="InterPro" id="IPR011098">
    <property type="entry name" value="G5_dom"/>
</dbReference>
<feature type="region of interest" description="Disordered" evidence="2">
    <location>
        <begin position="379"/>
        <end position="444"/>
    </location>
</feature>
<comment type="caution">
    <text evidence="4">The sequence shown here is derived from an EMBL/GenBank/DDBJ whole genome shotgun (WGS) entry which is preliminary data.</text>
</comment>
<dbReference type="RefSeq" id="WP_121213981.1">
    <property type="nucleotide sequence ID" value="NZ_RBZN01000011.1"/>
</dbReference>
<keyword evidence="5" id="KW-1185">Reference proteome</keyword>
<feature type="compositionally biased region" description="Low complexity" evidence="2">
    <location>
        <begin position="396"/>
        <end position="412"/>
    </location>
</feature>
<proteinExistence type="predicted"/>
<sequence length="444" mass="49473">MFKRKKLIISISITLLLFIFSICSIRTHTVSADETATTGSTIGGVEVSGLKNAEIQKVLMDAIQSWKAEAVIINGGGTELTIDANELQFNVESTITQYEMLTDKPWYDFWSKEKIVHLPLEVTISEDAMNTIENVSIWDSEETINRVLGQASYLKEHNIEAEVTDLSIIENDRLSLSMEKIPEGALGISYLAQAINETVINPNETFSLLETLGENSEISNKIGLNFLASVLYNSVLQTSFNILERHSQNEIPNYLEPGIEAAVSELENKDLRFANTTESPALIKASIENERLKLEIYSSLKESEVTVQVNQDEIIMPRIINRFSTDLPTGQAKIIQEGKNGVRISVYRTIEKNGNIVEEQISRDYYPPTNQIVLKSSRQVLESDSENPLTDDDLNLDLNGDGLPDLDNYLPGNPSDLVPNDLPKDEDELPPGSYYDKGGNLVTP</sequence>
<dbReference type="PANTHER" id="PTHR35788:SF1">
    <property type="entry name" value="EXPORTED PROTEIN"/>
    <property type="match status" value="1"/>
</dbReference>
<keyword evidence="1" id="KW-0732">Signal</keyword>
<evidence type="ECO:0000259" key="3">
    <source>
        <dbReference type="PROSITE" id="PS51109"/>
    </source>
</evidence>
<dbReference type="Gene3D" id="2.20.230.10">
    <property type="entry name" value="Resuscitation-promoting factor rpfb"/>
    <property type="match status" value="1"/>
</dbReference>
<dbReference type="AlphaFoldDB" id="A0A494Z7P8"/>
<dbReference type="Proteomes" id="UP000272238">
    <property type="component" value="Unassembled WGS sequence"/>
</dbReference>
<reference evidence="4 5" key="1">
    <citation type="journal article" date="2016" name="Antonie Van Leeuwenhoek">
        <title>Lysinibacillus endophyticus sp. nov., an indole-3-acetic acid producing endophytic bacterium isolated from corn root (Zea mays cv. Xinken-5).</title>
        <authorList>
            <person name="Yu J."/>
            <person name="Guan X."/>
            <person name="Liu C."/>
            <person name="Xiang W."/>
            <person name="Yu Z."/>
            <person name="Liu X."/>
            <person name="Wang G."/>
        </authorList>
    </citation>
    <scope>NUCLEOTIDE SEQUENCE [LARGE SCALE GENOMIC DNA]</scope>
    <source>
        <strain evidence="4 5">DSM 100506</strain>
    </source>
</reference>
<feature type="domain" description="G5" evidence="3">
    <location>
        <begin position="300"/>
        <end position="379"/>
    </location>
</feature>
<evidence type="ECO:0000256" key="2">
    <source>
        <dbReference type="SAM" id="MobiDB-lite"/>
    </source>
</evidence>
<dbReference type="InterPro" id="IPR052913">
    <property type="entry name" value="Glycopeptide_resist_protein"/>
</dbReference>
<evidence type="ECO:0000256" key="1">
    <source>
        <dbReference type="ARBA" id="ARBA00022729"/>
    </source>
</evidence>
<dbReference type="SMART" id="SM01208">
    <property type="entry name" value="G5"/>
    <property type="match status" value="1"/>
</dbReference>
<gene>
    <name evidence="4" type="ORF">D8M03_06560</name>
</gene>